<accession>A0A5K7XAL7</accession>
<sequence>MVPPLSREIPLFNLQRIGHVNCFPRVYCRPPNKWQTPNCARFLVEFKPRNRGVFESLGPGAVGLRLRQLVGWVSVRIGVSDSIAVTRRVGSCCWHQPHSGRYLRWRVNCVAKRTFGDTICNPLGR</sequence>
<protein>
    <submittedName>
        <fullName evidence="1">Uncharacterized protein</fullName>
    </submittedName>
</protein>
<dbReference type="Proteomes" id="UP000326837">
    <property type="component" value="Chromosome"/>
</dbReference>
<evidence type="ECO:0000313" key="2">
    <source>
        <dbReference type="Proteomes" id="UP000326837"/>
    </source>
</evidence>
<proteinExistence type="predicted"/>
<keyword evidence="2" id="KW-1185">Reference proteome</keyword>
<organism evidence="1 2">
    <name type="scientific">Lacipirellula parvula</name>
    <dbReference type="NCBI Taxonomy" id="2650471"/>
    <lineage>
        <taxon>Bacteria</taxon>
        <taxon>Pseudomonadati</taxon>
        <taxon>Planctomycetota</taxon>
        <taxon>Planctomycetia</taxon>
        <taxon>Pirellulales</taxon>
        <taxon>Lacipirellulaceae</taxon>
        <taxon>Lacipirellula</taxon>
    </lineage>
</organism>
<dbReference type="EMBL" id="AP021861">
    <property type="protein sequence ID" value="BBO31791.1"/>
    <property type="molecule type" value="Genomic_DNA"/>
</dbReference>
<dbReference type="AlphaFoldDB" id="A0A5K7XAL7"/>
<gene>
    <name evidence="1" type="ORF">PLANPX_1403</name>
</gene>
<evidence type="ECO:0000313" key="1">
    <source>
        <dbReference type="EMBL" id="BBO31791.1"/>
    </source>
</evidence>
<reference evidence="2" key="1">
    <citation type="submission" date="2019-10" db="EMBL/GenBank/DDBJ databases">
        <title>Lacipirellula parvula gen. nov., sp. nov., representing a lineage of planctomycetes widespread in freshwater anoxic habitats, and description of the family Lacipirellulaceae.</title>
        <authorList>
            <person name="Dedysh S.N."/>
            <person name="Kulichevskaya I.S."/>
            <person name="Beletsky A.V."/>
            <person name="Rakitin A.L."/>
            <person name="Mardanov A.V."/>
            <person name="Ivanova A.A."/>
            <person name="Saltykova V.X."/>
            <person name="Rijpstra W.I.C."/>
            <person name="Sinninghe Damste J.S."/>
            <person name="Ravin N.V."/>
        </authorList>
    </citation>
    <scope>NUCLEOTIDE SEQUENCE [LARGE SCALE GENOMIC DNA]</scope>
    <source>
        <strain evidence="2">PX69</strain>
    </source>
</reference>
<name>A0A5K7XAL7_9BACT</name>
<dbReference type="KEGG" id="lpav:PLANPX_1403"/>